<dbReference type="Proteomes" id="UP000290848">
    <property type="component" value="Unassembled WGS sequence"/>
</dbReference>
<organism evidence="3 4">
    <name type="scientific">Arcticibacter tournemirensis</name>
    <dbReference type="NCBI Taxonomy" id="699437"/>
    <lineage>
        <taxon>Bacteria</taxon>
        <taxon>Pseudomonadati</taxon>
        <taxon>Bacteroidota</taxon>
        <taxon>Sphingobacteriia</taxon>
        <taxon>Sphingobacteriales</taxon>
        <taxon>Sphingobacteriaceae</taxon>
        <taxon>Arcticibacter</taxon>
    </lineage>
</organism>
<dbReference type="EMBL" id="VWNE01000026">
    <property type="protein sequence ID" value="KAA8480046.1"/>
    <property type="molecule type" value="Genomic_DNA"/>
</dbReference>
<evidence type="ECO:0000313" key="4">
    <source>
        <dbReference type="Proteomes" id="UP000290848"/>
    </source>
</evidence>
<evidence type="ECO:0000256" key="1">
    <source>
        <dbReference type="SAM" id="Phobius"/>
    </source>
</evidence>
<dbReference type="Pfam" id="PF11026">
    <property type="entry name" value="DUF2721"/>
    <property type="match status" value="1"/>
</dbReference>
<reference evidence="3 4" key="1">
    <citation type="submission" date="2018-12" db="EMBL/GenBank/DDBJ databases">
        <title>The Draft Genome Sequence of the Soil Bacterium Pedobacter tournemirensis R1.</title>
        <authorList>
            <person name="He J."/>
        </authorList>
    </citation>
    <scope>NUCLEOTIDE SEQUENCE [LARGE SCALE GENOMIC DNA]</scope>
    <source>
        <strain evidence="3 4">R1</strain>
    </source>
</reference>
<accession>A0A4Q0MB25</accession>
<sequence>MMNFAISTPIILFPAISLILLAYTEKFVHLARLIRNLKKQSASQNVPHLAEQIINLRRRVYLIRRMQAFGTGSFFLCIASIFLMFSELDQMAWYTFWVSMVLLMIALYLSFKEISLSSAALKLVISDIKEEITK</sequence>
<feature type="transmembrane region" description="Helical" evidence="1">
    <location>
        <begin position="91"/>
        <end position="111"/>
    </location>
</feature>
<evidence type="ECO:0000313" key="3">
    <source>
        <dbReference type="EMBL" id="RXF70490.1"/>
    </source>
</evidence>
<keyword evidence="1" id="KW-1133">Transmembrane helix</keyword>
<dbReference type="OrthoDB" id="9813525at2"/>
<name>A0A4Q0MB25_9SPHI</name>
<dbReference type="AlphaFoldDB" id="A0A4Q0MB25"/>
<evidence type="ECO:0000313" key="2">
    <source>
        <dbReference type="EMBL" id="KAA8480046.1"/>
    </source>
</evidence>
<comment type="caution">
    <text evidence="3">The sequence shown here is derived from an EMBL/GenBank/DDBJ whole genome shotgun (WGS) entry which is preliminary data.</text>
</comment>
<proteinExistence type="predicted"/>
<evidence type="ECO:0000313" key="5">
    <source>
        <dbReference type="Proteomes" id="UP000322918"/>
    </source>
</evidence>
<dbReference type="EMBL" id="RXOC01000004">
    <property type="protein sequence ID" value="RXF70490.1"/>
    <property type="molecule type" value="Genomic_DNA"/>
</dbReference>
<feature type="transmembrane region" description="Helical" evidence="1">
    <location>
        <begin position="66"/>
        <end position="85"/>
    </location>
</feature>
<gene>
    <name evidence="3" type="ORF">EKH83_07545</name>
    <name evidence="2" type="ORF">F1649_15580</name>
</gene>
<dbReference type="RefSeq" id="WP_128768795.1">
    <property type="nucleotide sequence ID" value="NZ_RXOC01000004.1"/>
</dbReference>
<keyword evidence="1" id="KW-0812">Transmembrane</keyword>
<keyword evidence="5" id="KW-1185">Reference proteome</keyword>
<feature type="transmembrane region" description="Helical" evidence="1">
    <location>
        <begin position="6"/>
        <end position="23"/>
    </location>
</feature>
<dbReference type="InterPro" id="IPR021279">
    <property type="entry name" value="DUF2721"/>
</dbReference>
<protein>
    <submittedName>
        <fullName evidence="3">DUF2721 domain-containing protein</fullName>
    </submittedName>
</protein>
<dbReference type="Proteomes" id="UP000322918">
    <property type="component" value="Unassembled WGS sequence"/>
</dbReference>
<keyword evidence="1" id="KW-0472">Membrane</keyword>
<reference evidence="2 5" key="2">
    <citation type="submission" date="2019-09" db="EMBL/GenBank/DDBJ databases">
        <title>Pararcticibacter amylolyticus gen. nov., sp. nov., isolated from a rottenly hemp rope, and reclassification of Pedobacter tournemirensis as Pararcticibacter tournemirensis comb. nov.</title>
        <authorList>
            <person name="Cai Y."/>
        </authorList>
    </citation>
    <scope>NUCLEOTIDE SEQUENCE [LARGE SCALE GENOMIC DNA]</scope>
    <source>
        <strain evidence="2 5">TF5-37.2-LB10</strain>
    </source>
</reference>